<reference evidence="1" key="1">
    <citation type="journal article" date="2014" name="Front. Microbiol.">
        <title>High frequency of phylogenetically diverse reductive dehalogenase-homologous genes in deep subseafloor sedimentary metagenomes.</title>
        <authorList>
            <person name="Kawai M."/>
            <person name="Futagami T."/>
            <person name="Toyoda A."/>
            <person name="Takaki Y."/>
            <person name="Nishi S."/>
            <person name="Hori S."/>
            <person name="Arai W."/>
            <person name="Tsubouchi T."/>
            <person name="Morono Y."/>
            <person name="Uchiyama I."/>
            <person name="Ito T."/>
            <person name="Fujiyama A."/>
            <person name="Inagaki F."/>
            <person name="Takami H."/>
        </authorList>
    </citation>
    <scope>NUCLEOTIDE SEQUENCE</scope>
    <source>
        <strain evidence="1">Expedition CK06-06</strain>
    </source>
</reference>
<dbReference type="EMBL" id="BARV01008650">
    <property type="protein sequence ID" value="GAI06361.1"/>
    <property type="molecule type" value="Genomic_DNA"/>
</dbReference>
<dbReference type="AlphaFoldDB" id="X1LKI8"/>
<accession>X1LKI8</accession>
<comment type="caution">
    <text evidence="1">The sequence shown here is derived from an EMBL/GenBank/DDBJ whole genome shotgun (WGS) entry which is preliminary data.</text>
</comment>
<gene>
    <name evidence="1" type="ORF">S06H3_17323</name>
</gene>
<name>X1LKI8_9ZZZZ</name>
<dbReference type="Gene3D" id="3.30.420.40">
    <property type="match status" value="1"/>
</dbReference>
<evidence type="ECO:0000313" key="1">
    <source>
        <dbReference type="EMBL" id="GAI06361.1"/>
    </source>
</evidence>
<sequence>MQAKEKRAASDQRPATINILGIETSCDETAAAVVADGKIVKSSVVASQSKLHK</sequence>
<evidence type="ECO:0008006" key="2">
    <source>
        <dbReference type="Google" id="ProtNLM"/>
    </source>
</evidence>
<feature type="non-terminal residue" evidence="1">
    <location>
        <position position="53"/>
    </location>
</feature>
<proteinExistence type="predicted"/>
<organism evidence="1">
    <name type="scientific">marine sediment metagenome</name>
    <dbReference type="NCBI Taxonomy" id="412755"/>
    <lineage>
        <taxon>unclassified sequences</taxon>
        <taxon>metagenomes</taxon>
        <taxon>ecological metagenomes</taxon>
    </lineage>
</organism>
<protein>
    <recommendedName>
        <fullName evidence="2">Gcp-like domain-containing protein</fullName>
    </recommendedName>
</protein>